<protein>
    <submittedName>
        <fullName evidence="1">Deoxynucleoside monophosphate kinase</fullName>
    </submittedName>
</protein>
<organism evidence="1 2">
    <name type="scientific">Escherichia phage vB_EcoM_VR20</name>
    <dbReference type="NCBI Taxonomy" id="1567027"/>
    <lineage>
        <taxon>Viruses</taxon>
        <taxon>Duplodnaviria</taxon>
        <taxon>Heunggongvirae</taxon>
        <taxon>Uroviricota</taxon>
        <taxon>Caudoviricetes</taxon>
        <taxon>Pantevenvirales</taxon>
        <taxon>Straboviridae</taxon>
        <taxon>Tevenvirinae</taxon>
        <taxon>Gaprivervirus</taxon>
        <taxon>Gaprivervirus vr20</taxon>
    </lineage>
</organism>
<dbReference type="SUPFAM" id="SSF52540">
    <property type="entry name" value="P-loop containing nucleoside triphosphate hydrolases"/>
    <property type="match status" value="1"/>
</dbReference>
<evidence type="ECO:0000313" key="1">
    <source>
        <dbReference type="EMBL" id="AIZ02216.1"/>
    </source>
</evidence>
<evidence type="ECO:0000313" key="2">
    <source>
        <dbReference type="Proteomes" id="UP000030716"/>
    </source>
</evidence>
<dbReference type="Pfam" id="PF21448">
    <property type="entry name" value="DNMK"/>
    <property type="match status" value="1"/>
</dbReference>
<dbReference type="Gene3D" id="1.10.238.70">
    <property type="match status" value="1"/>
</dbReference>
<gene>
    <name evidence="1" type="ORF">VR20_158</name>
</gene>
<dbReference type="InterPro" id="IPR027417">
    <property type="entry name" value="P-loop_NTPase"/>
</dbReference>
<dbReference type="OrthoDB" id="14006at10239"/>
<keyword evidence="1" id="KW-0808">Transferase</keyword>
<reference evidence="1 2" key="1">
    <citation type="submission" date="2014-10" db="EMBL/GenBank/DDBJ databases">
        <title>VR bacteriophages - a small but diverse group of low-temperature viruses.</title>
        <authorList>
            <person name="Kaliniene L."/>
            <person name="Meskys R."/>
            <person name="Simoliunas E."/>
            <person name="Zajanckauskaite A."/>
            <person name="Truncaite L."/>
        </authorList>
    </citation>
    <scope>NUCLEOTIDE SEQUENCE [LARGE SCALE GENOMIC DNA]</scope>
</reference>
<keyword evidence="1" id="KW-0418">Kinase</keyword>
<accession>A0A0A7HD10</accession>
<sequence length="225" mass="25945">MKLIAIVGKKRSGKDTTADYVISQNGTKWQLAGPIKEALYKAWIRQDLPHNLTLENFDGQGYDREKTLIMNNTEAYILLVDALEWLKQQYNLDLPNPDMVRKIIEFHTLNNVEPWTVRRFMQTLGTDIVCTEFDSMFWIKTFACDYLDNLYSGYKYYVVPDVRQKNELDSLRAMGATIIFVERDEANHSTDTHITEAGLPPLASDIVIKNDGTLDELFDKINKVL</sequence>
<dbReference type="KEGG" id="vg:26633836"/>
<proteinExistence type="predicted"/>
<dbReference type="GeneID" id="26633836"/>
<name>A0A0A7HD10_9CAUD</name>
<dbReference type="Proteomes" id="UP000030716">
    <property type="component" value="Segment"/>
</dbReference>
<dbReference type="Gene3D" id="3.40.50.300">
    <property type="entry name" value="P-loop containing nucleotide triphosphate hydrolases"/>
    <property type="match status" value="1"/>
</dbReference>
<dbReference type="GO" id="GO:0016301">
    <property type="term" value="F:kinase activity"/>
    <property type="evidence" value="ECO:0007669"/>
    <property type="project" value="UniProtKB-KW"/>
</dbReference>
<dbReference type="InterPro" id="IPR048444">
    <property type="entry name" value="DNMK"/>
</dbReference>
<dbReference type="RefSeq" id="YP_009207337.1">
    <property type="nucleotide sequence ID" value="NC_028894.1"/>
</dbReference>
<dbReference type="EMBL" id="KP007360">
    <property type="protein sequence ID" value="AIZ02216.1"/>
    <property type="molecule type" value="Genomic_DNA"/>
</dbReference>
<dbReference type="InterPro" id="IPR023191">
    <property type="entry name" value="DNMP_kinase_N"/>
</dbReference>
<keyword evidence="2" id="KW-1185">Reference proteome</keyword>